<dbReference type="PANTHER" id="PTHR34848">
    <property type="match status" value="1"/>
</dbReference>
<accession>A0ABV9MBA7</accession>
<keyword evidence="10" id="KW-0169">Cobalamin biosynthesis</keyword>
<gene>
    <name evidence="18" type="ORF">ACFO5U_09630</name>
</gene>
<evidence type="ECO:0000313" key="19">
    <source>
        <dbReference type="Proteomes" id="UP001595932"/>
    </source>
</evidence>
<evidence type="ECO:0000256" key="8">
    <source>
        <dbReference type="ARBA" id="ARBA00012016"/>
    </source>
</evidence>
<dbReference type="PIRSF" id="PIRSF006135">
    <property type="entry name" value="CobU"/>
    <property type="match status" value="1"/>
</dbReference>
<evidence type="ECO:0000256" key="7">
    <source>
        <dbReference type="ARBA" id="ARBA00007490"/>
    </source>
</evidence>
<dbReference type="EC" id="2.7.7.62" evidence="9"/>
<dbReference type="GO" id="GO:0016301">
    <property type="term" value="F:kinase activity"/>
    <property type="evidence" value="ECO:0007669"/>
    <property type="project" value="UniProtKB-KW"/>
</dbReference>
<dbReference type="Pfam" id="PF02283">
    <property type="entry name" value="CobU"/>
    <property type="match status" value="1"/>
</dbReference>
<keyword evidence="13 18" id="KW-0418">Kinase</keyword>
<evidence type="ECO:0000256" key="9">
    <source>
        <dbReference type="ARBA" id="ARBA00012523"/>
    </source>
</evidence>
<keyword evidence="19" id="KW-1185">Reference proteome</keyword>
<evidence type="ECO:0000256" key="15">
    <source>
        <dbReference type="ARBA" id="ARBA00023134"/>
    </source>
</evidence>
<evidence type="ECO:0000256" key="6">
    <source>
        <dbReference type="ARBA" id="ARBA00005159"/>
    </source>
</evidence>
<comment type="function">
    <text evidence="4">Catalyzes ATP-dependent phosphorylation of adenosylcobinamide and addition of GMP to adenosylcobinamide phosphate.</text>
</comment>
<dbReference type="GO" id="GO:0016779">
    <property type="term" value="F:nucleotidyltransferase activity"/>
    <property type="evidence" value="ECO:0007669"/>
    <property type="project" value="UniProtKB-KW"/>
</dbReference>
<evidence type="ECO:0000256" key="3">
    <source>
        <dbReference type="ARBA" id="ARBA00001522"/>
    </source>
</evidence>
<sequence length="181" mass="20292">MDGKLIFISGGVRSGKSAYAESLARKALGERKLYIASGVARDPEMAERIARHREDRASDGWWTLEQSHQFSAVLPLIQANDVVLWDCVTTWLANELYGNFGQEQLCADQPGCMDQRWQELQAAIGAIQRKAACFIIVSNEVLDEPLVAPGYQQWLGNIHQWLTHHADTAIEMENGIAIQRK</sequence>
<evidence type="ECO:0000256" key="16">
    <source>
        <dbReference type="ARBA" id="ARBA00029570"/>
    </source>
</evidence>
<dbReference type="PANTHER" id="PTHR34848:SF1">
    <property type="entry name" value="BIFUNCTIONAL ADENOSYLCOBALAMIN BIOSYNTHESIS PROTEIN COBU"/>
    <property type="match status" value="1"/>
</dbReference>
<comment type="similarity">
    <text evidence="7">Belongs to the CobU/CobP family.</text>
</comment>
<dbReference type="InterPro" id="IPR027417">
    <property type="entry name" value="P-loop_NTPase"/>
</dbReference>
<keyword evidence="12" id="KW-0547">Nucleotide-binding</keyword>
<evidence type="ECO:0000256" key="4">
    <source>
        <dbReference type="ARBA" id="ARBA00003889"/>
    </source>
</evidence>
<dbReference type="Gene3D" id="3.40.50.300">
    <property type="entry name" value="P-loop containing nucleotide triphosphate hydrolases"/>
    <property type="match status" value="1"/>
</dbReference>
<evidence type="ECO:0000256" key="5">
    <source>
        <dbReference type="ARBA" id="ARBA00004692"/>
    </source>
</evidence>
<evidence type="ECO:0000256" key="11">
    <source>
        <dbReference type="ARBA" id="ARBA00022679"/>
    </source>
</evidence>
<evidence type="ECO:0000256" key="13">
    <source>
        <dbReference type="ARBA" id="ARBA00022777"/>
    </source>
</evidence>
<reference evidence="19" key="1">
    <citation type="journal article" date="2019" name="Int. J. Syst. Evol. Microbiol.">
        <title>The Global Catalogue of Microorganisms (GCM) 10K type strain sequencing project: providing services to taxonomists for standard genome sequencing and annotation.</title>
        <authorList>
            <consortium name="The Broad Institute Genomics Platform"/>
            <consortium name="The Broad Institute Genome Sequencing Center for Infectious Disease"/>
            <person name="Wu L."/>
            <person name="Ma J."/>
        </authorList>
    </citation>
    <scope>NUCLEOTIDE SEQUENCE [LARGE SCALE GENOMIC DNA]</scope>
    <source>
        <strain evidence="19">CGMCC 1.12151</strain>
    </source>
</reference>
<dbReference type="Proteomes" id="UP001595932">
    <property type="component" value="Unassembled WGS sequence"/>
</dbReference>
<comment type="caution">
    <text evidence="18">The sequence shown here is derived from an EMBL/GenBank/DDBJ whole genome shotgun (WGS) entry which is preliminary data.</text>
</comment>
<evidence type="ECO:0000256" key="12">
    <source>
        <dbReference type="ARBA" id="ARBA00022741"/>
    </source>
</evidence>
<evidence type="ECO:0000256" key="14">
    <source>
        <dbReference type="ARBA" id="ARBA00022840"/>
    </source>
</evidence>
<dbReference type="EMBL" id="JBHSGL010000005">
    <property type="protein sequence ID" value="MFC4713121.1"/>
    <property type="molecule type" value="Genomic_DNA"/>
</dbReference>
<keyword evidence="18" id="KW-0548">Nucleotidyltransferase</keyword>
<keyword evidence="11" id="KW-0808">Transferase</keyword>
<evidence type="ECO:0000256" key="17">
    <source>
        <dbReference type="ARBA" id="ARBA00030571"/>
    </source>
</evidence>
<dbReference type="RefSeq" id="WP_377278738.1">
    <property type="nucleotide sequence ID" value="NZ_JBHSGL010000005.1"/>
</dbReference>
<keyword evidence="15" id="KW-0342">GTP-binding</keyword>
<dbReference type="EC" id="2.7.1.156" evidence="8"/>
<comment type="catalytic activity">
    <reaction evidence="3">
        <text>adenosylcob(III)inamide + GTP = adenosylcob(III)inamide phosphate + GDP + H(+)</text>
        <dbReference type="Rhea" id="RHEA:15765"/>
        <dbReference type="ChEBI" id="CHEBI:2480"/>
        <dbReference type="ChEBI" id="CHEBI:15378"/>
        <dbReference type="ChEBI" id="CHEBI:37565"/>
        <dbReference type="ChEBI" id="CHEBI:58189"/>
        <dbReference type="ChEBI" id="CHEBI:58502"/>
        <dbReference type="EC" id="2.7.1.156"/>
    </reaction>
</comment>
<name>A0ABV9MBA7_9BACL</name>
<evidence type="ECO:0000256" key="1">
    <source>
        <dbReference type="ARBA" id="ARBA00000312"/>
    </source>
</evidence>
<comment type="catalytic activity">
    <reaction evidence="2">
        <text>adenosylcob(III)inamide phosphate + GTP + H(+) = adenosylcob(III)inamide-GDP + diphosphate</text>
        <dbReference type="Rhea" id="RHEA:22712"/>
        <dbReference type="ChEBI" id="CHEBI:15378"/>
        <dbReference type="ChEBI" id="CHEBI:33019"/>
        <dbReference type="ChEBI" id="CHEBI:37565"/>
        <dbReference type="ChEBI" id="CHEBI:58502"/>
        <dbReference type="ChEBI" id="CHEBI:60487"/>
        <dbReference type="EC" id="2.7.7.62"/>
    </reaction>
</comment>
<protein>
    <recommendedName>
        <fullName evidence="16">Adenosylcobinamide kinase</fullName>
        <ecNumber evidence="8">2.7.1.156</ecNumber>
        <ecNumber evidence="9">2.7.7.62</ecNumber>
    </recommendedName>
    <alternativeName>
        <fullName evidence="17">Adenosylcobinamide-phosphate guanylyltransferase</fullName>
    </alternativeName>
</protein>
<comment type="pathway">
    <text evidence="6">Cofactor biosynthesis; adenosylcobalamin biosynthesis; adenosylcobalamin from cob(II)yrinate a,c-diamide: step 5/7.</text>
</comment>
<proteinExistence type="inferred from homology"/>
<evidence type="ECO:0000313" key="18">
    <source>
        <dbReference type="EMBL" id="MFC4713121.1"/>
    </source>
</evidence>
<comment type="pathway">
    <text evidence="5">Cofactor biosynthesis; adenosylcobalamin biosynthesis; adenosylcobalamin from cob(II)yrinate a,c-diamide: step 6/7.</text>
</comment>
<evidence type="ECO:0000256" key="10">
    <source>
        <dbReference type="ARBA" id="ARBA00022573"/>
    </source>
</evidence>
<keyword evidence="14" id="KW-0067">ATP-binding</keyword>
<dbReference type="SUPFAM" id="SSF52540">
    <property type="entry name" value="P-loop containing nucleoside triphosphate hydrolases"/>
    <property type="match status" value="1"/>
</dbReference>
<evidence type="ECO:0000256" key="2">
    <source>
        <dbReference type="ARBA" id="ARBA00000711"/>
    </source>
</evidence>
<dbReference type="InterPro" id="IPR003203">
    <property type="entry name" value="CobU/CobP"/>
</dbReference>
<organism evidence="18 19">
    <name type="scientific">Planococcus dechangensis</name>
    <dbReference type="NCBI Taxonomy" id="1176255"/>
    <lineage>
        <taxon>Bacteria</taxon>
        <taxon>Bacillati</taxon>
        <taxon>Bacillota</taxon>
        <taxon>Bacilli</taxon>
        <taxon>Bacillales</taxon>
        <taxon>Caryophanaceae</taxon>
        <taxon>Planococcus</taxon>
    </lineage>
</organism>
<comment type="catalytic activity">
    <reaction evidence="1">
        <text>adenosylcob(III)inamide + ATP = adenosylcob(III)inamide phosphate + ADP + H(+)</text>
        <dbReference type="Rhea" id="RHEA:15769"/>
        <dbReference type="ChEBI" id="CHEBI:2480"/>
        <dbReference type="ChEBI" id="CHEBI:15378"/>
        <dbReference type="ChEBI" id="CHEBI:30616"/>
        <dbReference type="ChEBI" id="CHEBI:58502"/>
        <dbReference type="ChEBI" id="CHEBI:456216"/>
        <dbReference type="EC" id="2.7.1.156"/>
    </reaction>
</comment>